<name>A0A7S7RP30_9BACT</name>
<organism evidence="1 2">
    <name type="scientific">Candidatus Sulfurimonas marisnigri</name>
    <dbReference type="NCBI Taxonomy" id="2740405"/>
    <lineage>
        <taxon>Bacteria</taxon>
        <taxon>Pseudomonadati</taxon>
        <taxon>Campylobacterota</taxon>
        <taxon>Epsilonproteobacteria</taxon>
        <taxon>Campylobacterales</taxon>
        <taxon>Sulfurimonadaceae</taxon>
        <taxon>Sulfurimonas</taxon>
    </lineage>
</organism>
<evidence type="ECO:0000313" key="2">
    <source>
        <dbReference type="Proteomes" id="UP000593836"/>
    </source>
</evidence>
<dbReference type="Proteomes" id="UP000593836">
    <property type="component" value="Chromosome"/>
</dbReference>
<proteinExistence type="predicted"/>
<dbReference type="RefSeq" id="WP_194365807.1">
    <property type="nucleotide sequence ID" value="NZ_CP054493.1"/>
</dbReference>
<gene>
    <name evidence="1" type="ORF">HUE87_08525</name>
</gene>
<dbReference type="KEGG" id="smas:HUE87_08525"/>
<reference evidence="1 2" key="1">
    <citation type="submission" date="2020-05" db="EMBL/GenBank/DDBJ databases">
        <title>Sulfurimonas marisnigri, sp. nov., and Sulfurimonas baltica, sp. nov., manganese oxide reducing chemolithoautotrophs of the class Epsilonproteobacteria isolated from the pelagic redoxclines of the Black and Baltic Seas and emended description of the genus Sulfurimonas.</title>
        <authorList>
            <person name="Henkel J.V."/>
            <person name="Laudan C."/>
            <person name="Werner J."/>
            <person name="Neu T."/>
            <person name="Plewe S."/>
            <person name="Sproer C."/>
            <person name="Bunk B."/>
            <person name="Schulz-Vogt H.N."/>
        </authorList>
    </citation>
    <scope>NUCLEOTIDE SEQUENCE [LARGE SCALE GENOMIC DNA]</scope>
    <source>
        <strain evidence="1 2">SoZ1</strain>
    </source>
</reference>
<sequence length="180" mass="21304">MRVLLIILITISLYADTKQDMFNLYQNKKYENVCNIGFNNFNKYRQDEEYISLYAFACLNADYIDRLSTPVAMLKFSQESRSNSAYFSVILMQKKLLYHALIDGYSISSLNLPTTDYVLSKVFDLYAKIGEHEPRNFYLFEDESNSKLTYKLYLIKDDELSKIVIEEYYSSAIIKKHIYW</sequence>
<accession>A0A7S7RP30</accession>
<keyword evidence="2" id="KW-1185">Reference proteome</keyword>
<dbReference type="AlphaFoldDB" id="A0A7S7RP30"/>
<protein>
    <submittedName>
        <fullName evidence="1">Uncharacterized protein</fullName>
    </submittedName>
</protein>
<evidence type="ECO:0000313" key="1">
    <source>
        <dbReference type="EMBL" id="QOY53937.1"/>
    </source>
</evidence>
<dbReference type="EMBL" id="CP054493">
    <property type="protein sequence ID" value="QOY53937.1"/>
    <property type="molecule type" value="Genomic_DNA"/>
</dbReference>